<dbReference type="Proteomes" id="UP001345219">
    <property type="component" value="Chromosome 20"/>
</dbReference>
<dbReference type="EMBL" id="JAXIOK010000020">
    <property type="protein sequence ID" value="KAK4747084.1"/>
    <property type="molecule type" value="Genomic_DNA"/>
</dbReference>
<gene>
    <name evidence="2" type="ORF">SAY87_026121</name>
</gene>
<evidence type="ECO:0000313" key="2">
    <source>
        <dbReference type="EMBL" id="KAK4747084.1"/>
    </source>
</evidence>
<proteinExistence type="predicted"/>
<keyword evidence="3" id="KW-1185">Reference proteome</keyword>
<reference evidence="2 3" key="1">
    <citation type="journal article" date="2023" name="Hortic Res">
        <title>Pangenome of water caltrop reveals structural variations and asymmetric subgenome divergence after allopolyploidization.</title>
        <authorList>
            <person name="Zhang X."/>
            <person name="Chen Y."/>
            <person name="Wang L."/>
            <person name="Yuan Y."/>
            <person name="Fang M."/>
            <person name="Shi L."/>
            <person name="Lu R."/>
            <person name="Comes H.P."/>
            <person name="Ma Y."/>
            <person name="Chen Y."/>
            <person name="Huang G."/>
            <person name="Zhou Y."/>
            <person name="Zheng Z."/>
            <person name="Qiu Y."/>
        </authorList>
    </citation>
    <scope>NUCLEOTIDE SEQUENCE [LARGE SCALE GENOMIC DNA]</scope>
    <source>
        <tissue evidence="2">Roots</tissue>
    </source>
</reference>
<protein>
    <submittedName>
        <fullName evidence="2">Uncharacterized protein</fullName>
    </submittedName>
</protein>
<organism evidence="2 3">
    <name type="scientific">Trapa incisa</name>
    <dbReference type="NCBI Taxonomy" id="236973"/>
    <lineage>
        <taxon>Eukaryota</taxon>
        <taxon>Viridiplantae</taxon>
        <taxon>Streptophyta</taxon>
        <taxon>Embryophyta</taxon>
        <taxon>Tracheophyta</taxon>
        <taxon>Spermatophyta</taxon>
        <taxon>Magnoliopsida</taxon>
        <taxon>eudicotyledons</taxon>
        <taxon>Gunneridae</taxon>
        <taxon>Pentapetalae</taxon>
        <taxon>rosids</taxon>
        <taxon>malvids</taxon>
        <taxon>Myrtales</taxon>
        <taxon>Lythraceae</taxon>
        <taxon>Trapa</taxon>
    </lineage>
</organism>
<comment type="caution">
    <text evidence="2">The sequence shown here is derived from an EMBL/GenBank/DDBJ whole genome shotgun (WGS) entry which is preliminary data.</text>
</comment>
<name>A0AAN7JJQ5_9MYRT</name>
<sequence length="147" mass="17511">MNPHLNLNTSYDPGEHLAFWAYSTISFKLQEDERCHGSRLPFQKINTMEWKSFDVGIVVASTRKCMSFFYMTKLNQLVSRSRSRDKIWRTQMIWKQLWRKKGRTQITEFGKAMVPLRTTSEHEMLSSPSSNRLHSRRENEYQKSCLK</sequence>
<accession>A0AAN7JJQ5</accession>
<evidence type="ECO:0000256" key="1">
    <source>
        <dbReference type="SAM" id="MobiDB-lite"/>
    </source>
</evidence>
<feature type="region of interest" description="Disordered" evidence="1">
    <location>
        <begin position="120"/>
        <end position="147"/>
    </location>
</feature>
<evidence type="ECO:0000313" key="3">
    <source>
        <dbReference type="Proteomes" id="UP001345219"/>
    </source>
</evidence>
<dbReference type="AlphaFoldDB" id="A0AAN7JJQ5"/>